<accession>A0A8H2XTV0</accession>
<feature type="repeat" description="WD" evidence="3">
    <location>
        <begin position="1149"/>
        <end position="1190"/>
    </location>
</feature>
<reference evidence="6" key="1">
    <citation type="submission" date="2021-01" db="EMBL/GenBank/DDBJ databases">
        <authorList>
            <person name="Kaushik A."/>
        </authorList>
    </citation>
    <scope>NUCLEOTIDE SEQUENCE</scope>
    <source>
        <strain evidence="6">AG4-R118</strain>
    </source>
</reference>
<dbReference type="InterPro" id="IPR007111">
    <property type="entry name" value="NACHT_NTPase"/>
</dbReference>
<protein>
    <recommendedName>
        <fullName evidence="5">NACHT domain-containing protein</fullName>
    </recommendedName>
</protein>
<dbReference type="PANTHER" id="PTHR19848">
    <property type="entry name" value="WD40 REPEAT PROTEIN"/>
    <property type="match status" value="1"/>
</dbReference>
<organism evidence="6 7">
    <name type="scientific">Rhizoctonia solani</name>
    <dbReference type="NCBI Taxonomy" id="456999"/>
    <lineage>
        <taxon>Eukaryota</taxon>
        <taxon>Fungi</taxon>
        <taxon>Dikarya</taxon>
        <taxon>Basidiomycota</taxon>
        <taxon>Agaricomycotina</taxon>
        <taxon>Agaricomycetes</taxon>
        <taxon>Cantharellales</taxon>
        <taxon>Ceratobasidiaceae</taxon>
        <taxon>Rhizoctonia</taxon>
    </lineage>
</organism>
<evidence type="ECO:0000313" key="7">
    <source>
        <dbReference type="Proteomes" id="UP000663888"/>
    </source>
</evidence>
<feature type="repeat" description="WD" evidence="3">
    <location>
        <begin position="1364"/>
        <end position="1405"/>
    </location>
</feature>
<dbReference type="Gene3D" id="2.130.10.10">
    <property type="entry name" value="YVTN repeat-like/Quinoprotein amine dehydrogenase"/>
    <property type="match status" value="5"/>
</dbReference>
<dbReference type="PROSITE" id="PS50837">
    <property type="entry name" value="NACHT"/>
    <property type="match status" value="1"/>
</dbReference>
<dbReference type="PANTHER" id="PTHR19848:SF8">
    <property type="entry name" value="F-BOX AND WD REPEAT DOMAIN CONTAINING 7"/>
    <property type="match status" value="1"/>
</dbReference>
<dbReference type="GO" id="GO:0035097">
    <property type="term" value="C:histone methyltransferase complex"/>
    <property type="evidence" value="ECO:0007669"/>
    <property type="project" value="UniProtKB-ARBA"/>
</dbReference>
<feature type="repeat" description="WD" evidence="3">
    <location>
        <begin position="1192"/>
        <end position="1233"/>
    </location>
</feature>
<dbReference type="CDD" id="cd00200">
    <property type="entry name" value="WD40"/>
    <property type="match status" value="2"/>
</dbReference>
<evidence type="ECO:0000256" key="4">
    <source>
        <dbReference type="SAM" id="MobiDB-lite"/>
    </source>
</evidence>
<evidence type="ECO:0000256" key="1">
    <source>
        <dbReference type="ARBA" id="ARBA00022574"/>
    </source>
</evidence>
<dbReference type="Pfam" id="PF25047">
    <property type="entry name" value="Beta-prop_TEP1_2nd"/>
    <property type="match status" value="1"/>
</dbReference>
<dbReference type="InterPro" id="IPR015943">
    <property type="entry name" value="WD40/YVTN_repeat-like_dom_sf"/>
</dbReference>
<feature type="repeat" description="WD" evidence="3">
    <location>
        <begin position="1020"/>
        <end position="1061"/>
    </location>
</feature>
<dbReference type="SMART" id="SM00320">
    <property type="entry name" value="WD40"/>
    <property type="match status" value="14"/>
</dbReference>
<sequence>MNIIRKISRSGRKFQGFLANEFQNESTASLPPSSSPEKAPNPAPCAGTTPPKIKPVASNSLRVPAGTLRPLIYSSHFAAASAISLPFFIDKHDQACILSPTQTAFQHNIFQDDNSCLGSQDVAWSGLKKLLQVLEVSADLFGPFKGIIEGLNECITIYERTAEGREAYYVLRADLNKLLGDLAVHISSDPNLMTNSIFSLWRAIEAEIKLITNKQQRGKMAHITANSNHDSDEILEGYRRIHDHVGRLAMNTNLSLWKTVDKYVMESRLDKLAASKFAPYNAGLSVGVARGPCAPDTRLEEIDNLLLWANKPDGEGVCWLNGMAGTGKTTIAYSLCHRLDEDRRLAASFYCSRAMGECKDVRMILPTIAYQLARFSYPFQSALSAALSKDPDAATRELELQFRTLIAGPLDQARAAIPPGCVVVIDALDECEDENSIGKLLKVLLSSHHTLPIRFLVSSRPEPEIHKQMTTGSHSRLVLHELSNSTVQHDIGKYLDRELQGIPLEDSERTNLIEQCGVLFIYASTAARYIKDGYELEEHKERLGTILGLTNTDSETNQEIDELYLMILGTAWSYSKFNAANKEQMKILLDTIVCAQEPMTLDALAGVLDLKDGDRVNALLRPLCSVIHVADDTGLVSALHASFPDFLFNHRRSHHFSCAAAKRHCDLAQACFKAIKSSPIQFNIGGLPSSYVLDHTIPEYRTKKPISASLVYACRHWAAHLQIGTPEKEAGLLLSLEDFLSARLLLWMEVLNLKKLMCEGVAIMQRIVGWCQAQDLSSDTIELANDAWQFVSTYANHPVSQSTPHIYVSMLAFWPPLRPISTHYMSRTHQIPHPLGQAVTQRNPSLLATWSFDQPVGSTRFSPNGKWIILAAGRHVYILDRYTGQTVLDSLEAHTAAVNSVAFAPDSSYALSGSDDGTICRWIPMNNCESPNPLIKHNAPILSFGISPDGTRIVLSLGTNSVCIHAAHDGRQLLNLALPNVKRIGSVGFTHDGAQVVCGSDDKTISIWDSRRGDAICDPLHGHTDSICSVISSPSEPILISGSRDATIRIWSSRDGQILKGPFKGHTHSVSSVAVSSDGLLIASGSEDCTARIWDTQTGETVIGPLVGHIKAIHSVSFSPHGTQLITGSQDGTIRLWNVPRRDKRSKPSRSLTDSIRSARISPDGTYVASGSEIGTIRLWSTQDGQVFGNPLKGHIDWIHSIDVSPDGAYIVSGSKDKSLRLWDTQTGQVVHGPITGHSAAINSVRFSPDGSQVVSGSDDCTVRLWNIKDGLQAMAPLEGHTDMVLSVAFSPNGKQVASASHDRTIRVWNLKSDKPYSIVLKGHRDFVVSVHFSPDGSRLVSGSYDKSIIIWDTSTGKALVGPLQGHRDRVTAVAFSPNGRFVASGSYDSGICLWDPESGKLVAGPLEGHVDYIEGLQFSPNSSQILSYSSDRTIRFWDVERLQSVSLPERSREGTNYEHSTHENTNLSSWRLDDDGWVVDALNHKLAWVPPDLRIYLLRPANDLIISDKGCFKLDFEETNIGEEWIKCYSFT</sequence>
<gene>
    <name evidence="6" type="ORF">RDB_LOCUS42842</name>
</gene>
<dbReference type="FunFam" id="2.130.10.10:FF:000228">
    <property type="entry name" value="COMPASS-like H3K4 histone methylase component WDR5A"/>
    <property type="match status" value="1"/>
</dbReference>
<dbReference type="Pfam" id="PF00400">
    <property type="entry name" value="WD40"/>
    <property type="match status" value="7"/>
</dbReference>
<dbReference type="InterPro" id="IPR036322">
    <property type="entry name" value="WD40_repeat_dom_sf"/>
</dbReference>
<dbReference type="InterPro" id="IPR027417">
    <property type="entry name" value="P-loop_NTPase"/>
</dbReference>
<comment type="caution">
    <text evidence="6">The sequence shown here is derived from an EMBL/GenBank/DDBJ whole genome shotgun (WGS) entry which is preliminary data.</text>
</comment>
<evidence type="ECO:0000256" key="3">
    <source>
        <dbReference type="PROSITE-ProRule" id="PRU00221"/>
    </source>
</evidence>
<dbReference type="PRINTS" id="PR00320">
    <property type="entry name" value="GPROTEINBRPT"/>
</dbReference>
<dbReference type="InterPro" id="IPR056884">
    <property type="entry name" value="NPHP3-like_N"/>
</dbReference>
<feature type="repeat" description="WD" evidence="3">
    <location>
        <begin position="984"/>
        <end position="1018"/>
    </location>
</feature>
<dbReference type="SUPFAM" id="SSF52540">
    <property type="entry name" value="P-loop containing nucleoside triphosphate hydrolases"/>
    <property type="match status" value="1"/>
</dbReference>
<feature type="repeat" description="WD" evidence="3">
    <location>
        <begin position="1106"/>
        <end position="1147"/>
    </location>
</feature>
<dbReference type="Gene3D" id="3.40.50.300">
    <property type="entry name" value="P-loop containing nucleotide triphosphate hydrolases"/>
    <property type="match status" value="1"/>
</dbReference>
<dbReference type="InterPro" id="IPR019775">
    <property type="entry name" value="WD40_repeat_CS"/>
</dbReference>
<feature type="repeat" description="WD" evidence="3">
    <location>
        <begin position="1235"/>
        <end position="1276"/>
    </location>
</feature>
<dbReference type="EMBL" id="CAJMWX010000861">
    <property type="protein sequence ID" value="CAE6436316.1"/>
    <property type="molecule type" value="Genomic_DNA"/>
</dbReference>
<evidence type="ECO:0000259" key="5">
    <source>
        <dbReference type="PROSITE" id="PS50837"/>
    </source>
</evidence>
<feature type="domain" description="NACHT" evidence="5">
    <location>
        <begin position="316"/>
        <end position="461"/>
    </location>
</feature>
<feature type="repeat" description="WD" evidence="3">
    <location>
        <begin position="891"/>
        <end position="922"/>
    </location>
</feature>
<keyword evidence="1 3" id="KW-0853">WD repeat</keyword>
<evidence type="ECO:0000313" key="6">
    <source>
        <dbReference type="EMBL" id="CAE6436316.1"/>
    </source>
</evidence>
<evidence type="ECO:0000256" key="2">
    <source>
        <dbReference type="ARBA" id="ARBA00022737"/>
    </source>
</evidence>
<dbReference type="InterPro" id="IPR056829">
    <property type="entry name" value="Beta-prop_TEP1_2nd"/>
</dbReference>
<dbReference type="InterPro" id="IPR001680">
    <property type="entry name" value="WD40_rpt"/>
</dbReference>
<dbReference type="PROSITE" id="PS50082">
    <property type="entry name" value="WD_REPEATS_2"/>
    <property type="match status" value="12"/>
</dbReference>
<feature type="repeat" description="WD" evidence="3">
    <location>
        <begin position="1407"/>
        <end position="1448"/>
    </location>
</feature>
<feature type="repeat" description="WD" evidence="3">
    <location>
        <begin position="1063"/>
        <end position="1104"/>
    </location>
</feature>
<dbReference type="PROSITE" id="PS00678">
    <property type="entry name" value="WD_REPEATS_1"/>
    <property type="match status" value="6"/>
</dbReference>
<dbReference type="PROSITE" id="PS50294">
    <property type="entry name" value="WD_REPEATS_REGION"/>
    <property type="match status" value="10"/>
</dbReference>
<dbReference type="SUPFAM" id="SSF50978">
    <property type="entry name" value="WD40 repeat-like"/>
    <property type="match status" value="2"/>
</dbReference>
<feature type="region of interest" description="Disordered" evidence="4">
    <location>
        <begin position="23"/>
        <end position="51"/>
    </location>
</feature>
<dbReference type="InterPro" id="IPR020472">
    <property type="entry name" value="WD40_PAC1"/>
</dbReference>
<feature type="repeat" description="WD" evidence="3">
    <location>
        <begin position="1321"/>
        <end position="1362"/>
    </location>
</feature>
<dbReference type="Proteomes" id="UP000663888">
    <property type="component" value="Unassembled WGS sequence"/>
</dbReference>
<feature type="compositionally biased region" description="Polar residues" evidence="4">
    <location>
        <begin position="23"/>
        <end position="36"/>
    </location>
</feature>
<name>A0A8H2XTV0_9AGAM</name>
<feature type="repeat" description="WD" evidence="3">
    <location>
        <begin position="1278"/>
        <end position="1319"/>
    </location>
</feature>
<keyword evidence="2" id="KW-0677">Repeat</keyword>
<dbReference type="Pfam" id="PF24883">
    <property type="entry name" value="NPHP3_N"/>
    <property type="match status" value="1"/>
</dbReference>
<dbReference type="SUPFAM" id="SSF82171">
    <property type="entry name" value="DPP6 N-terminal domain-like"/>
    <property type="match status" value="1"/>
</dbReference>
<proteinExistence type="predicted"/>